<dbReference type="Proteomes" id="UP000638043">
    <property type="component" value="Unassembled WGS sequence"/>
</dbReference>
<feature type="transmembrane region" description="Helical" evidence="5">
    <location>
        <begin position="96"/>
        <end position="119"/>
    </location>
</feature>
<evidence type="ECO:0000256" key="4">
    <source>
        <dbReference type="ARBA" id="ARBA00023136"/>
    </source>
</evidence>
<feature type="transmembrane region" description="Helical" evidence="5">
    <location>
        <begin position="312"/>
        <end position="331"/>
    </location>
</feature>
<protein>
    <submittedName>
        <fullName evidence="7">MFS transporter</fullName>
    </submittedName>
</protein>
<evidence type="ECO:0000259" key="6">
    <source>
        <dbReference type="PROSITE" id="PS50850"/>
    </source>
</evidence>
<feature type="transmembrane region" description="Helical" evidence="5">
    <location>
        <begin position="408"/>
        <end position="429"/>
    </location>
</feature>
<feature type="transmembrane region" description="Helical" evidence="5">
    <location>
        <begin position="245"/>
        <end position="265"/>
    </location>
</feature>
<dbReference type="RefSeq" id="WP_188700124.1">
    <property type="nucleotide sequence ID" value="NZ_BMMQ01000002.1"/>
</dbReference>
<feature type="transmembrane region" description="Helical" evidence="5">
    <location>
        <begin position="369"/>
        <end position="387"/>
    </location>
</feature>
<feature type="transmembrane region" description="Helical" evidence="5">
    <location>
        <begin position="28"/>
        <end position="53"/>
    </location>
</feature>
<keyword evidence="2 5" id="KW-0812">Transmembrane</keyword>
<dbReference type="Gene3D" id="1.20.1250.20">
    <property type="entry name" value="MFS general substrate transporter like domains"/>
    <property type="match status" value="2"/>
</dbReference>
<gene>
    <name evidence="7" type="ORF">GCM10010910_08190</name>
</gene>
<comment type="caution">
    <text evidence="7">The sequence shown here is derived from an EMBL/GenBank/DDBJ whole genome shotgun (WGS) entry which is preliminary data.</text>
</comment>
<dbReference type="EMBL" id="BMMQ01000002">
    <property type="protein sequence ID" value="GGO61125.1"/>
    <property type="molecule type" value="Genomic_DNA"/>
</dbReference>
<evidence type="ECO:0000256" key="1">
    <source>
        <dbReference type="ARBA" id="ARBA00004651"/>
    </source>
</evidence>
<feature type="transmembrane region" description="Helical" evidence="5">
    <location>
        <begin position="435"/>
        <end position="456"/>
    </location>
</feature>
<sequence>MTHADPASFSGAVPLQPPARASIWRSPYLLTTIGAVSLIFLAAMQSLAVTTVMPTVAADLGGAELYAVAFSGSFATSIIGMVASGAWSDRKSPAQAMWCAVIAFAAGLVVCASASSMLILVLGRLIMGLGSGGLVVALYVIVARVYPANLHGRVMASFAAAWVVPSLIGPAGAGAVTEFLHWRWVFAGVAVLAAGAFAMLAVRLRALDLSARDVDDSPVARRLLLAVVVAVGLLAVSLAGEAPGLVAVVVAGAGLAVVLLAMRPLVPRGTFRAGRGLPSVILTRGLIAGACFGAEIYVPYLLQQHYGFSPTWAGIGLTVGALTWAVGSETSGRWGDRLGNNRLALAGAGLLALACATLLTAAWFDLPAWLPIVFWGFGSLGMGMLYPRLTVLSLAYSTARNQGFNSSALQISDGVGTSTMMALMGLVFVAAPAGWAFPAVFGLGVVVALLALVPGLRLGHASELAR</sequence>
<feature type="transmembrane region" description="Helical" evidence="5">
    <location>
        <begin position="343"/>
        <end position="363"/>
    </location>
</feature>
<feature type="transmembrane region" description="Helical" evidence="5">
    <location>
        <begin position="223"/>
        <end position="239"/>
    </location>
</feature>
<evidence type="ECO:0000256" key="5">
    <source>
        <dbReference type="SAM" id="Phobius"/>
    </source>
</evidence>
<keyword evidence="4 5" id="KW-0472">Membrane</keyword>
<reference evidence="8" key="1">
    <citation type="journal article" date="2019" name="Int. J. Syst. Evol. Microbiol.">
        <title>The Global Catalogue of Microorganisms (GCM) 10K type strain sequencing project: providing services to taxonomists for standard genome sequencing and annotation.</title>
        <authorList>
            <consortium name="The Broad Institute Genomics Platform"/>
            <consortium name="The Broad Institute Genome Sequencing Center for Infectious Disease"/>
            <person name="Wu L."/>
            <person name="Ma J."/>
        </authorList>
    </citation>
    <scope>NUCLEOTIDE SEQUENCE [LARGE SCALE GENOMIC DNA]</scope>
    <source>
        <strain evidence="8">CGMCC 4.7181</strain>
    </source>
</reference>
<evidence type="ECO:0000256" key="3">
    <source>
        <dbReference type="ARBA" id="ARBA00022989"/>
    </source>
</evidence>
<feature type="transmembrane region" description="Helical" evidence="5">
    <location>
        <begin position="277"/>
        <end position="300"/>
    </location>
</feature>
<name>A0ABQ2N2Y6_9MICO</name>
<evidence type="ECO:0000313" key="8">
    <source>
        <dbReference type="Proteomes" id="UP000638043"/>
    </source>
</evidence>
<dbReference type="PANTHER" id="PTHR23501:SF154">
    <property type="entry name" value="MULTIDRUG-EFFLUX TRANSPORTER RV1634-RELATED"/>
    <property type="match status" value="1"/>
</dbReference>
<accession>A0ABQ2N2Y6</accession>
<proteinExistence type="predicted"/>
<dbReference type="InterPro" id="IPR011701">
    <property type="entry name" value="MFS"/>
</dbReference>
<keyword evidence="3 5" id="KW-1133">Transmembrane helix</keyword>
<feature type="transmembrane region" description="Helical" evidence="5">
    <location>
        <begin position="125"/>
        <end position="142"/>
    </location>
</feature>
<dbReference type="PRINTS" id="PR01036">
    <property type="entry name" value="TCRTETB"/>
</dbReference>
<dbReference type="PANTHER" id="PTHR23501">
    <property type="entry name" value="MAJOR FACILITATOR SUPERFAMILY"/>
    <property type="match status" value="1"/>
</dbReference>
<evidence type="ECO:0000256" key="2">
    <source>
        <dbReference type="ARBA" id="ARBA00022692"/>
    </source>
</evidence>
<evidence type="ECO:0000313" key="7">
    <source>
        <dbReference type="EMBL" id="GGO61125.1"/>
    </source>
</evidence>
<dbReference type="PROSITE" id="PS50850">
    <property type="entry name" value="MFS"/>
    <property type="match status" value="1"/>
</dbReference>
<organism evidence="7 8">
    <name type="scientific">Microbacterium nanhaiense</name>
    <dbReference type="NCBI Taxonomy" id="1301026"/>
    <lineage>
        <taxon>Bacteria</taxon>
        <taxon>Bacillati</taxon>
        <taxon>Actinomycetota</taxon>
        <taxon>Actinomycetes</taxon>
        <taxon>Micrococcales</taxon>
        <taxon>Microbacteriaceae</taxon>
        <taxon>Microbacterium</taxon>
    </lineage>
</organism>
<dbReference type="InterPro" id="IPR036259">
    <property type="entry name" value="MFS_trans_sf"/>
</dbReference>
<dbReference type="Pfam" id="PF07690">
    <property type="entry name" value="MFS_1"/>
    <property type="match status" value="1"/>
</dbReference>
<feature type="transmembrane region" description="Helical" evidence="5">
    <location>
        <begin position="182"/>
        <end position="202"/>
    </location>
</feature>
<comment type="subcellular location">
    <subcellularLocation>
        <location evidence="1">Cell membrane</location>
        <topology evidence="1">Multi-pass membrane protein</topology>
    </subcellularLocation>
</comment>
<keyword evidence="8" id="KW-1185">Reference proteome</keyword>
<feature type="transmembrane region" description="Helical" evidence="5">
    <location>
        <begin position="154"/>
        <end position="176"/>
    </location>
</feature>
<dbReference type="InterPro" id="IPR020846">
    <property type="entry name" value="MFS_dom"/>
</dbReference>
<feature type="transmembrane region" description="Helical" evidence="5">
    <location>
        <begin position="65"/>
        <end position="84"/>
    </location>
</feature>
<dbReference type="SUPFAM" id="SSF103473">
    <property type="entry name" value="MFS general substrate transporter"/>
    <property type="match status" value="1"/>
</dbReference>
<feature type="domain" description="Major facilitator superfamily (MFS) profile" evidence="6">
    <location>
        <begin position="31"/>
        <end position="463"/>
    </location>
</feature>